<dbReference type="InterPro" id="IPR036165">
    <property type="entry name" value="YefM-like_sf"/>
</dbReference>
<reference evidence="2 3" key="1">
    <citation type="submission" date="2019-07" db="EMBL/GenBank/DDBJ databases">
        <title>The draft genome sequence of Aquimarina algiphila M91.</title>
        <authorList>
            <person name="Meng X."/>
        </authorList>
    </citation>
    <scope>NUCLEOTIDE SEQUENCE [LARGE SCALE GENOMIC DNA]</scope>
    <source>
        <strain evidence="2 3">M91</strain>
    </source>
</reference>
<keyword evidence="3" id="KW-1185">Reference proteome</keyword>
<gene>
    <name evidence="2" type="ORF">FOF46_15980</name>
</gene>
<comment type="caution">
    <text evidence="2">The sequence shown here is derived from an EMBL/GenBank/DDBJ whole genome shotgun (WGS) entry which is preliminary data.</text>
</comment>
<protein>
    <submittedName>
        <fullName evidence="2">Type II toxin-antitoxin system Phd/YefM family antitoxin</fullName>
    </submittedName>
</protein>
<sequence>MFSTSDVHTVTEFFRNPSDHIKRLSISKKPEVLTLNGKAAIVVQDAASYERMAELADYAESLMQVKQALSEEGRPIETFTQEFEKDNGITR</sequence>
<dbReference type="OrthoDB" id="7069202at2"/>
<evidence type="ECO:0000256" key="1">
    <source>
        <dbReference type="ARBA" id="ARBA00009981"/>
    </source>
</evidence>
<comment type="similarity">
    <text evidence="1">Belongs to the phD/YefM antitoxin family.</text>
</comment>
<dbReference type="Proteomes" id="UP000318833">
    <property type="component" value="Unassembled WGS sequence"/>
</dbReference>
<dbReference type="RefSeq" id="WP_143917144.1">
    <property type="nucleotide sequence ID" value="NZ_CANMXV010000038.1"/>
</dbReference>
<name>A0A554VIC0_9FLAO</name>
<dbReference type="AlphaFoldDB" id="A0A554VIC0"/>
<organism evidence="2 3">
    <name type="scientific">Aquimarina algiphila</name>
    <dbReference type="NCBI Taxonomy" id="2047982"/>
    <lineage>
        <taxon>Bacteria</taxon>
        <taxon>Pseudomonadati</taxon>
        <taxon>Bacteroidota</taxon>
        <taxon>Flavobacteriia</taxon>
        <taxon>Flavobacteriales</taxon>
        <taxon>Flavobacteriaceae</taxon>
        <taxon>Aquimarina</taxon>
    </lineage>
</organism>
<evidence type="ECO:0000313" key="2">
    <source>
        <dbReference type="EMBL" id="TSE07414.1"/>
    </source>
</evidence>
<evidence type="ECO:0000313" key="3">
    <source>
        <dbReference type="Proteomes" id="UP000318833"/>
    </source>
</evidence>
<dbReference type="EMBL" id="VLNR01000033">
    <property type="protein sequence ID" value="TSE07414.1"/>
    <property type="molecule type" value="Genomic_DNA"/>
</dbReference>
<proteinExistence type="inferred from homology"/>
<accession>A0A554VIC0</accession>
<dbReference type="SUPFAM" id="SSF143120">
    <property type="entry name" value="YefM-like"/>
    <property type="match status" value="1"/>
</dbReference>